<dbReference type="Pfam" id="PF03004">
    <property type="entry name" value="Transposase_24"/>
    <property type="match status" value="1"/>
</dbReference>
<name>A0ABU6XBZ2_9FABA</name>
<comment type="caution">
    <text evidence="2">The sequence shown here is derived from an EMBL/GenBank/DDBJ whole genome shotgun (WGS) entry which is preliminary data.</text>
</comment>
<reference evidence="2 3" key="1">
    <citation type="journal article" date="2023" name="Plants (Basel)">
        <title>Bridging the Gap: Combining Genomics and Transcriptomics Approaches to Understand Stylosanthes scabra, an Orphan Legume from the Brazilian Caatinga.</title>
        <authorList>
            <person name="Ferreira-Neto J.R.C."/>
            <person name="da Silva M.D."/>
            <person name="Binneck E."/>
            <person name="de Melo N.F."/>
            <person name="da Silva R.H."/>
            <person name="de Melo A.L.T.M."/>
            <person name="Pandolfi V."/>
            <person name="Bustamante F.O."/>
            <person name="Brasileiro-Vidal A.C."/>
            <person name="Benko-Iseppon A.M."/>
        </authorList>
    </citation>
    <scope>NUCLEOTIDE SEQUENCE [LARGE SCALE GENOMIC DNA]</scope>
    <source>
        <tissue evidence="2">Leaves</tissue>
    </source>
</reference>
<protein>
    <submittedName>
        <fullName evidence="2">Uncharacterized protein</fullName>
    </submittedName>
</protein>
<organism evidence="2 3">
    <name type="scientific">Stylosanthes scabra</name>
    <dbReference type="NCBI Taxonomy" id="79078"/>
    <lineage>
        <taxon>Eukaryota</taxon>
        <taxon>Viridiplantae</taxon>
        <taxon>Streptophyta</taxon>
        <taxon>Embryophyta</taxon>
        <taxon>Tracheophyta</taxon>
        <taxon>Spermatophyta</taxon>
        <taxon>Magnoliopsida</taxon>
        <taxon>eudicotyledons</taxon>
        <taxon>Gunneridae</taxon>
        <taxon>Pentapetalae</taxon>
        <taxon>rosids</taxon>
        <taxon>fabids</taxon>
        <taxon>Fabales</taxon>
        <taxon>Fabaceae</taxon>
        <taxon>Papilionoideae</taxon>
        <taxon>50 kb inversion clade</taxon>
        <taxon>dalbergioids sensu lato</taxon>
        <taxon>Dalbergieae</taxon>
        <taxon>Pterocarpus clade</taxon>
        <taxon>Stylosanthes</taxon>
    </lineage>
</organism>
<dbReference type="InterPro" id="IPR004252">
    <property type="entry name" value="Probable_transposase_24"/>
</dbReference>
<accession>A0ABU6XBZ2</accession>
<evidence type="ECO:0000313" key="2">
    <source>
        <dbReference type="EMBL" id="MED6194710.1"/>
    </source>
</evidence>
<dbReference type="EMBL" id="JASCZI010211580">
    <property type="protein sequence ID" value="MED6194710.1"/>
    <property type="molecule type" value="Genomic_DNA"/>
</dbReference>
<dbReference type="Proteomes" id="UP001341840">
    <property type="component" value="Unassembled WGS sequence"/>
</dbReference>
<proteinExistence type="predicted"/>
<evidence type="ECO:0000313" key="3">
    <source>
        <dbReference type="Proteomes" id="UP001341840"/>
    </source>
</evidence>
<feature type="non-terminal residue" evidence="2">
    <location>
        <position position="274"/>
    </location>
</feature>
<feature type="region of interest" description="Disordered" evidence="1">
    <location>
        <begin position="255"/>
        <end position="274"/>
    </location>
</feature>
<dbReference type="PANTHER" id="PTHR33144:SF16">
    <property type="entry name" value="OS02G0129000 PROTEIN"/>
    <property type="match status" value="1"/>
</dbReference>
<keyword evidence="3" id="KW-1185">Reference proteome</keyword>
<sequence length="274" mass="31783">MQTKFILPASTQKWVVQSVRDAWKRFKTKIKHKHFLPYENVEDMLKSRPKQVPPSEFIRLILYWSHPLIQSISEKNKEHSRQLKFPHRMGPINFARVRAAMRKASGTNEEPKRFEVFIATRTNRKRKEPDEAIQHAIEAYECRQASSETEEEAFQSLFGKEQPGRVRYYGRSITQADLRMHAEVSAIKQQHQEEVSALQSKLGAVQTQQQQQATQQQQQAEEIHGLRKMIKLLLLRSEPDMRPEEVEALLQDAQHSPIDANSAHGSTRVPNMGV</sequence>
<gene>
    <name evidence="2" type="ORF">PIB30_031019</name>
</gene>
<feature type="compositionally biased region" description="Polar residues" evidence="1">
    <location>
        <begin position="263"/>
        <end position="274"/>
    </location>
</feature>
<evidence type="ECO:0000256" key="1">
    <source>
        <dbReference type="SAM" id="MobiDB-lite"/>
    </source>
</evidence>
<dbReference type="PANTHER" id="PTHR33144">
    <property type="entry name" value="OS10G0409366 PROTEIN-RELATED"/>
    <property type="match status" value="1"/>
</dbReference>